<accession>A0A5E4R442</accession>
<gene>
    <name evidence="1" type="ORF">LSINAPIS_LOCUS14769</name>
</gene>
<organism evidence="1 2">
    <name type="scientific">Leptidea sinapis</name>
    <dbReference type="NCBI Taxonomy" id="189913"/>
    <lineage>
        <taxon>Eukaryota</taxon>
        <taxon>Metazoa</taxon>
        <taxon>Ecdysozoa</taxon>
        <taxon>Arthropoda</taxon>
        <taxon>Hexapoda</taxon>
        <taxon>Insecta</taxon>
        <taxon>Pterygota</taxon>
        <taxon>Neoptera</taxon>
        <taxon>Endopterygota</taxon>
        <taxon>Lepidoptera</taxon>
        <taxon>Glossata</taxon>
        <taxon>Ditrysia</taxon>
        <taxon>Papilionoidea</taxon>
        <taxon>Pieridae</taxon>
        <taxon>Dismorphiinae</taxon>
        <taxon>Leptidea</taxon>
    </lineage>
</organism>
<keyword evidence="2" id="KW-1185">Reference proteome</keyword>
<proteinExistence type="predicted"/>
<name>A0A5E4R442_9NEOP</name>
<evidence type="ECO:0000313" key="2">
    <source>
        <dbReference type="Proteomes" id="UP000324832"/>
    </source>
</evidence>
<dbReference type="AlphaFoldDB" id="A0A5E4R442"/>
<protein>
    <submittedName>
        <fullName evidence="1">Uncharacterized protein</fullName>
    </submittedName>
</protein>
<sequence length="64" mass="7162">MVAEEHIRVPVQRAGWPEPRAATWKCHGGDRGALEGTGLQLEPWTPDGKRGDDNTQIMLNNMYC</sequence>
<dbReference type="Proteomes" id="UP000324832">
    <property type="component" value="Unassembled WGS sequence"/>
</dbReference>
<evidence type="ECO:0000313" key="1">
    <source>
        <dbReference type="EMBL" id="VVD05178.1"/>
    </source>
</evidence>
<reference evidence="1 2" key="1">
    <citation type="submission" date="2017-07" db="EMBL/GenBank/DDBJ databases">
        <authorList>
            <person name="Talla V."/>
            <person name="Backstrom N."/>
        </authorList>
    </citation>
    <scope>NUCLEOTIDE SEQUENCE [LARGE SCALE GENOMIC DNA]</scope>
</reference>
<dbReference type="EMBL" id="FZQP02006937">
    <property type="protein sequence ID" value="VVD05178.1"/>
    <property type="molecule type" value="Genomic_DNA"/>
</dbReference>